<dbReference type="InterPro" id="IPR013783">
    <property type="entry name" value="Ig-like_fold"/>
</dbReference>
<protein>
    <recommendedName>
        <fullName evidence="1">PKD domain-containing protein</fullName>
    </recommendedName>
</protein>
<reference evidence="3" key="1">
    <citation type="submission" date="2023-07" db="EMBL/GenBank/DDBJ databases">
        <title>Functional and genomic diversity of the sorghum phyllosphere microbiome.</title>
        <authorList>
            <person name="Shade A."/>
        </authorList>
    </citation>
    <scope>NUCLEOTIDE SEQUENCE [LARGE SCALE GENOMIC DNA]</scope>
    <source>
        <strain evidence="3">SORGH_AS_0422</strain>
    </source>
</reference>
<evidence type="ECO:0000313" key="3">
    <source>
        <dbReference type="Proteomes" id="UP001258315"/>
    </source>
</evidence>
<comment type="caution">
    <text evidence="2">The sequence shown here is derived from an EMBL/GenBank/DDBJ whole genome shotgun (WGS) entry which is preliminary data.</text>
</comment>
<dbReference type="CDD" id="cd00146">
    <property type="entry name" value="PKD"/>
    <property type="match status" value="1"/>
</dbReference>
<organism evidence="2 3">
    <name type="scientific">Mucilaginibacter terrae</name>
    <dbReference type="NCBI Taxonomy" id="1955052"/>
    <lineage>
        <taxon>Bacteria</taxon>
        <taxon>Pseudomonadati</taxon>
        <taxon>Bacteroidota</taxon>
        <taxon>Sphingobacteriia</taxon>
        <taxon>Sphingobacteriales</taxon>
        <taxon>Sphingobacteriaceae</taxon>
        <taxon>Mucilaginibacter</taxon>
    </lineage>
</organism>
<dbReference type="Gene3D" id="2.60.40.10">
    <property type="entry name" value="Immunoglobulins"/>
    <property type="match status" value="1"/>
</dbReference>
<dbReference type="RefSeq" id="WP_311951273.1">
    <property type="nucleotide sequence ID" value="NZ_JAVLVU010000001.1"/>
</dbReference>
<name>A0ABU3GVY6_9SPHI</name>
<dbReference type="Pfam" id="PF18911">
    <property type="entry name" value="PKD_4"/>
    <property type="match status" value="1"/>
</dbReference>
<feature type="domain" description="PKD" evidence="1">
    <location>
        <begin position="34"/>
        <end position="98"/>
    </location>
</feature>
<gene>
    <name evidence="2" type="ORF">QE417_003000</name>
</gene>
<dbReference type="SUPFAM" id="SSF49299">
    <property type="entry name" value="PKD domain"/>
    <property type="match status" value="1"/>
</dbReference>
<dbReference type="InterPro" id="IPR000601">
    <property type="entry name" value="PKD_dom"/>
</dbReference>
<accession>A0ABU3GVY6</accession>
<dbReference type="EMBL" id="JAVLVU010000001">
    <property type="protein sequence ID" value="MDT3403928.1"/>
    <property type="molecule type" value="Genomic_DNA"/>
</dbReference>
<proteinExistence type="predicted"/>
<dbReference type="PROSITE" id="PS51257">
    <property type="entry name" value="PROKAR_LIPOPROTEIN"/>
    <property type="match status" value="1"/>
</dbReference>
<evidence type="ECO:0000313" key="2">
    <source>
        <dbReference type="EMBL" id="MDT3403928.1"/>
    </source>
</evidence>
<dbReference type="Proteomes" id="UP001258315">
    <property type="component" value="Unassembled WGS sequence"/>
</dbReference>
<dbReference type="PROSITE" id="PS50093">
    <property type="entry name" value="PKD"/>
    <property type="match status" value="1"/>
</dbReference>
<keyword evidence="3" id="KW-1185">Reference proteome</keyword>
<sequence>MKTVSNFFNSYYLLACLSITIIGCSKSDEQQDEPKVTLETGTSSIFLLQNFEAKTSDTSSKINYTYDFGDGTVLSTAGITVHKYQTPGMFTITLKNGNKTIDSKKMNVRDIHFSIQVQSHLSFDITDARVAVLDFSNRTNTQEIFNKTLGTIKAVSLTDSVFIKLPNWAYQPVRTTVKGRIRRVSSPGYVDFQMELRENDYTNYNAILILPSTYAYFINELGGRDYLTFSDAAKR</sequence>
<dbReference type="InterPro" id="IPR035986">
    <property type="entry name" value="PKD_dom_sf"/>
</dbReference>
<evidence type="ECO:0000259" key="1">
    <source>
        <dbReference type="PROSITE" id="PS50093"/>
    </source>
</evidence>